<dbReference type="Pfam" id="PF00646">
    <property type="entry name" value="F-box"/>
    <property type="match status" value="1"/>
</dbReference>
<organism evidence="2 3">
    <name type="scientific">Urochloa decumbens</name>
    <dbReference type="NCBI Taxonomy" id="240449"/>
    <lineage>
        <taxon>Eukaryota</taxon>
        <taxon>Viridiplantae</taxon>
        <taxon>Streptophyta</taxon>
        <taxon>Embryophyta</taxon>
        <taxon>Tracheophyta</taxon>
        <taxon>Spermatophyta</taxon>
        <taxon>Magnoliopsida</taxon>
        <taxon>Liliopsida</taxon>
        <taxon>Poales</taxon>
        <taxon>Poaceae</taxon>
        <taxon>PACMAD clade</taxon>
        <taxon>Panicoideae</taxon>
        <taxon>Panicodae</taxon>
        <taxon>Paniceae</taxon>
        <taxon>Melinidinae</taxon>
        <taxon>Urochloa</taxon>
    </lineage>
</organism>
<dbReference type="InterPro" id="IPR053197">
    <property type="entry name" value="F-box_SCFL_complex_component"/>
</dbReference>
<dbReference type="InterPro" id="IPR032675">
    <property type="entry name" value="LRR_dom_sf"/>
</dbReference>
<keyword evidence="3" id="KW-1185">Reference proteome</keyword>
<dbReference type="EMBL" id="OZ075134">
    <property type="protein sequence ID" value="CAL4994051.1"/>
    <property type="molecule type" value="Genomic_DNA"/>
</dbReference>
<protein>
    <recommendedName>
        <fullName evidence="1">F-box domain-containing protein</fullName>
    </recommendedName>
</protein>
<dbReference type="PANTHER" id="PTHR34223:SF22">
    <property type="entry name" value="OS11G0208300 PROTEIN"/>
    <property type="match status" value="1"/>
</dbReference>
<evidence type="ECO:0000313" key="2">
    <source>
        <dbReference type="EMBL" id="CAL4994051.1"/>
    </source>
</evidence>
<reference evidence="2" key="1">
    <citation type="submission" date="2024-10" db="EMBL/GenBank/DDBJ databases">
        <authorList>
            <person name="Ryan C."/>
        </authorList>
    </citation>
    <scope>NUCLEOTIDE SEQUENCE [LARGE SCALE GENOMIC DNA]</scope>
</reference>
<gene>
    <name evidence="2" type="ORF">URODEC1_LOCUS61762</name>
</gene>
<dbReference type="SUPFAM" id="SSF52047">
    <property type="entry name" value="RNI-like"/>
    <property type="match status" value="1"/>
</dbReference>
<dbReference type="InterPro" id="IPR001810">
    <property type="entry name" value="F-box_dom"/>
</dbReference>
<evidence type="ECO:0000313" key="3">
    <source>
        <dbReference type="Proteomes" id="UP001497457"/>
    </source>
</evidence>
<name>A0ABC9B457_9POAL</name>
<dbReference type="Gene3D" id="3.80.10.10">
    <property type="entry name" value="Ribonuclease Inhibitor"/>
    <property type="match status" value="1"/>
</dbReference>
<feature type="domain" description="F-box" evidence="1">
    <location>
        <begin position="18"/>
        <end position="55"/>
    </location>
</feature>
<dbReference type="AlphaFoldDB" id="A0ABC9B457"/>
<sequence length="451" mass="50416">MADKEAPPRFTASGGDRISALPDGVRELVLSFLPAHEAIRTAVVARSWRDLWTRSPALRIIRWGSIEKFNQFVERLLRLHFSAPVSGRHPSSDPSAAPALLDSCHFEFGTPDFVDEENMIEKMAIYEKQTNYWFKCAVRCQVRVLQYCFSCNGGDPLELLDLNLVSGHLTKLELAGVSTGSNINLSGCPVLRDLKTEDCYLDVWEIRSPYLQHLRIANCRFILLNRTLIRLPNLISLELTECSGRAPFLDSMPSLAAAIVTFDSHNWDDSCSLSSIDVCGSDDCEGCDYYYYDPNTGHRDCLLLNGLSEATKLELSAYPETVVFRRDLKFAHTFGKLKTLVLADWFVADDLSALIWFLHHSPILEKLTLHISKVHENAITAEQSCKLPEPSVASSHLKIVEIKCHQVDAIVIEILKILTAHGVPAEQINIKCSTGSGCVNFKCTGFSTKLR</sequence>
<evidence type="ECO:0000259" key="1">
    <source>
        <dbReference type="Pfam" id="PF00646"/>
    </source>
</evidence>
<dbReference type="SUPFAM" id="SSF81383">
    <property type="entry name" value="F-box domain"/>
    <property type="match status" value="1"/>
</dbReference>
<accession>A0ABC9B457</accession>
<dbReference type="InterPro" id="IPR036047">
    <property type="entry name" value="F-box-like_dom_sf"/>
</dbReference>
<proteinExistence type="predicted"/>
<dbReference type="PANTHER" id="PTHR34223">
    <property type="entry name" value="OS11G0201299 PROTEIN"/>
    <property type="match status" value="1"/>
</dbReference>
<dbReference type="Proteomes" id="UP001497457">
    <property type="component" value="Chromosome 24b"/>
</dbReference>